<organism evidence="2 3">
    <name type="scientific">Garciella nitratireducens DSM 15102</name>
    <dbReference type="NCBI Taxonomy" id="1121911"/>
    <lineage>
        <taxon>Bacteria</taxon>
        <taxon>Bacillati</taxon>
        <taxon>Bacillota</taxon>
        <taxon>Clostridia</taxon>
        <taxon>Eubacteriales</taxon>
        <taxon>Eubacteriaceae</taxon>
        <taxon>Garciella</taxon>
    </lineage>
</organism>
<dbReference type="Pfam" id="PF01522">
    <property type="entry name" value="Polysacc_deac_1"/>
    <property type="match status" value="1"/>
</dbReference>
<dbReference type="SUPFAM" id="SSF88713">
    <property type="entry name" value="Glycoside hydrolase/deacetylase"/>
    <property type="match status" value="1"/>
</dbReference>
<accession>A0A1T4LKZ9</accession>
<dbReference type="RefSeq" id="WP_087678469.1">
    <property type="nucleotide sequence ID" value="NZ_FUWV01000004.1"/>
</dbReference>
<dbReference type="Proteomes" id="UP000196365">
    <property type="component" value="Unassembled WGS sequence"/>
</dbReference>
<dbReference type="OrthoDB" id="9806342at2"/>
<dbReference type="EMBL" id="FUWV01000004">
    <property type="protein sequence ID" value="SJZ55227.1"/>
    <property type="molecule type" value="Genomic_DNA"/>
</dbReference>
<dbReference type="InterPro" id="IPR011330">
    <property type="entry name" value="Glyco_hydro/deAcase_b/a-brl"/>
</dbReference>
<dbReference type="GO" id="GO:0016020">
    <property type="term" value="C:membrane"/>
    <property type="evidence" value="ECO:0007669"/>
    <property type="project" value="TreeGrafter"/>
</dbReference>
<dbReference type="AlphaFoldDB" id="A0A1T4LKZ9"/>
<dbReference type="InterPro" id="IPR050248">
    <property type="entry name" value="Polysacc_deacetylase_ArnD"/>
</dbReference>
<dbReference type="InterPro" id="IPR014132">
    <property type="entry name" value="PdaB-like"/>
</dbReference>
<dbReference type="PANTHER" id="PTHR10587:SF128">
    <property type="entry name" value="POLYSACCHARIDE DEACETYLASE PDAB-RELATED"/>
    <property type="match status" value="1"/>
</dbReference>
<dbReference type="PROSITE" id="PS51677">
    <property type="entry name" value="NODB"/>
    <property type="match status" value="1"/>
</dbReference>
<evidence type="ECO:0000313" key="3">
    <source>
        <dbReference type="Proteomes" id="UP000196365"/>
    </source>
</evidence>
<sequence length="255" mass="29434">MKIIFIKKRKGFIFVTVFLLVIVSVLYSQGIAPKSFQAFIQQDRQIPIYSVDTPEKRIAISFDAAWGDEFTQQILDILENYHVKSTFFLVGMWVDEYPEQVKKIHDAGHDIGNHSNTHPDMAKIPKEEIIKELDTTGKKIKKITGKESILFRPPFGSYNDTLITTAKEQGYYTIQWDVDSLDWKEEGVEPVIERVTSKVRNGSIILFHNNAKYLTKALPTILETLQKEGYEIVPISELIYKKDYSIDHTGRQFKN</sequence>
<dbReference type="Gene3D" id="3.20.20.370">
    <property type="entry name" value="Glycoside hydrolase/deacetylase"/>
    <property type="match status" value="1"/>
</dbReference>
<feature type="domain" description="NodB homology" evidence="1">
    <location>
        <begin position="56"/>
        <end position="233"/>
    </location>
</feature>
<protein>
    <submittedName>
        <fullName evidence="2">Polysaccharide deacetylase family sporulation protein PdaB</fullName>
    </submittedName>
</protein>
<dbReference type="GO" id="GO:0016810">
    <property type="term" value="F:hydrolase activity, acting on carbon-nitrogen (but not peptide) bonds"/>
    <property type="evidence" value="ECO:0007669"/>
    <property type="project" value="InterPro"/>
</dbReference>
<evidence type="ECO:0000313" key="2">
    <source>
        <dbReference type="EMBL" id="SJZ55227.1"/>
    </source>
</evidence>
<keyword evidence="3" id="KW-1185">Reference proteome</keyword>
<dbReference type="GO" id="GO:0005975">
    <property type="term" value="P:carbohydrate metabolic process"/>
    <property type="evidence" value="ECO:0007669"/>
    <property type="project" value="InterPro"/>
</dbReference>
<reference evidence="2 3" key="1">
    <citation type="submission" date="2017-02" db="EMBL/GenBank/DDBJ databases">
        <authorList>
            <person name="Peterson S.W."/>
        </authorList>
    </citation>
    <scope>NUCLEOTIDE SEQUENCE [LARGE SCALE GENOMIC DNA]</scope>
    <source>
        <strain evidence="2 3">DSM 15102</strain>
    </source>
</reference>
<dbReference type="PANTHER" id="PTHR10587">
    <property type="entry name" value="GLYCOSYL TRANSFERASE-RELATED"/>
    <property type="match status" value="1"/>
</dbReference>
<proteinExistence type="predicted"/>
<gene>
    <name evidence="2" type="ORF">SAMN02745973_01014</name>
</gene>
<name>A0A1T4LKZ9_9FIRM</name>
<evidence type="ECO:0000259" key="1">
    <source>
        <dbReference type="PROSITE" id="PS51677"/>
    </source>
</evidence>
<dbReference type="NCBIfam" id="TIGR02764">
    <property type="entry name" value="spore_ybaN_pdaB"/>
    <property type="match status" value="1"/>
</dbReference>
<dbReference type="CDD" id="cd10917">
    <property type="entry name" value="CE4_NodB_like_6s_7s"/>
    <property type="match status" value="1"/>
</dbReference>
<dbReference type="InterPro" id="IPR002509">
    <property type="entry name" value="NODB_dom"/>
</dbReference>